<comment type="caution">
    <text evidence="16">The sequence shown here is derived from an EMBL/GenBank/DDBJ whole genome shotgun (WGS) entry which is preliminary data.</text>
</comment>
<evidence type="ECO:0000256" key="6">
    <source>
        <dbReference type="ARBA" id="ARBA00022728"/>
    </source>
</evidence>
<feature type="compositionally biased region" description="Polar residues" evidence="14">
    <location>
        <begin position="1"/>
        <end position="10"/>
    </location>
</feature>
<evidence type="ECO:0000313" key="17">
    <source>
        <dbReference type="Proteomes" id="UP000536275"/>
    </source>
</evidence>
<keyword evidence="6" id="KW-0747">Spliceosome</keyword>
<dbReference type="PANTHER" id="PTHR13007:SF19">
    <property type="entry name" value="PRE-MRNA-SPLICING FACTOR 18"/>
    <property type="match status" value="1"/>
</dbReference>
<organism evidence="16 17">
    <name type="scientific">Candida albicans</name>
    <name type="common">Yeast</name>
    <dbReference type="NCBI Taxonomy" id="5476"/>
    <lineage>
        <taxon>Eukaryota</taxon>
        <taxon>Fungi</taxon>
        <taxon>Dikarya</taxon>
        <taxon>Ascomycota</taxon>
        <taxon>Saccharomycotina</taxon>
        <taxon>Pichiomycetes</taxon>
        <taxon>Debaryomycetaceae</taxon>
        <taxon>Candida/Lodderomyces clade</taxon>
        <taxon>Candida</taxon>
    </lineage>
</organism>
<dbReference type="FunFam" id="1.20.940.10:FF:000011">
    <property type="entry name" value="Pre-mRNA-splicing factor 18"/>
    <property type="match status" value="1"/>
</dbReference>
<dbReference type="InterPro" id="IPR039979">
    <property type="entry name" value="PRPF18"/>
</dbReference>
<evidence type="ECO:0000256" key="4">
    <source>
        <dbReference type="ARBA" id="ARBA00018242"/>
    </source>
</evidence>
<evidence type="ECO:0000259" key="15">
    <source>
        <dbReference type="Pfam" id="PF02840"/>
    </source>
</evidence>
<keyword evidence="10 13" id="KW-0687">Ribonucleoprotein</keyword>
<gene>
    <name evidence="16" type="primary">RPL38</name>
    <name evidence="16" type="ORF">FOB64_003757</name>
</gene>
<reference evidence="16 17" key="1">
    <citation type="submission" date="2020-03" db="EMBL/GenBank/DDBJ databases">
        <title>FDA dAtabase for Regulatory Grade micrObial Sequences (FDA-ARGOS): Supporting development and validation of Infectious Disease Dx tests.</title>
        <authorList>
            <person name="Campos J."/>
            <person name="Goldberg B."/>
            <person name="Tallon L."/>
            <person name="Sadzewicz L."/>
            <person name="Vavikolanu K."/>
            <person name="Mehta A."/>
            <person name="Aluvathingal J."/>
            <person name="Nadendla S."/>
            <person name="Nandy P."/>
            <person name="Geyer C."/>
            <person name="Yan Y."/>
            <person name="Sichtig H."/>
        </authorList>
    </citation>
    <scope>NUCLEOTIDE SEQUENCE [LARGE SCALE GENOMIC DNA]</scope>
    <source>
        <strain evidence="16 17">FDAARGOS_656</strain>
    </source>
</reference>
<dbReference type="GO" id="GO:0005840">
    <property type="term" value="C:ribosome"/>
    <property type="evidence" value="ECO:0007669"/>
    <property type="project" value="UniProtKB-KW"/>
</dbReference>
<feature type="compositionally biased region" description="Polar residues" evidence="14">
    <location>
        <begin position="46"/>
        <end position="55"/>
    </location>
</feature>
<evidence type="ECO:0000256" key="14">
    <source>
        <dbReference type="SAM" id="MobiDB-lite"/>
    </source>
</evidence>
<dbReference type="GO" id="GO:0005682">
    <property type="term" value="C:U5 snRNP"/>
    <property type="evidence" value="ECO:0007669"/>
    <property type="project" value="TreeGrafter"/>
</dbReference>
<dbReference type="GO" id="GO:0003735">
    <property type="term" value="F:structural constituent of ribosome"/>
    <property type="evidence" value="ECO:0007669"/>
    <property type="project" value="InterPro"/>
</dbReference>
<evidence type="ECO:0000256" key="10">
    <source>
        <dbReference type="ARBA" id="ARBA00023274"/>
    </source>
</evidence>
<keyword evidence="8" id="KW-0508">mRNA splicing</keyword>
<dbReference type="GO" id="GO:0006412">
    <property type="term" value="P:translation"/>
    <property type="evidence" value="ECO:0007669"/>
    <property type="project" value="InterPro"/>
</dbReference>
<evidence type="ECO:0000256" key="9">
    <source>
        <dbReference type="ARBA" id="ARBA00023242"/>
    </source>
</evidence>
<dbReference type="FunFam" id="3.30.720.90:FF:000002">
    <property type="entry name" value="60S ribosomal proteins L38"/>
    <property type="match status" value="1"/>
</dbReference>
<evidence type="ECO:0000256" key="8">
    <source>
        <dbReference type="ARBA" id="ARBA00023187"/>
    </source>
</evidence>
<accession>A0A8H6F353</accession>
<dbReference type="PANTHER" id="PTHR13007">
    <property type="entry name" value="PRE-MRNA SPLICING FACTOR-RELATED"/>
    <property type="match status" value="1"/>
</dbReference>
<dbReference type="Gene3D" id="1.20.940.10">
    <property type="entry name" value="Functional domain of the splicing factor Prp18"/>
    <property type="match status" value="1"/>
</dbReference>
<dbReference type="GO" id="GO:0071021">
    <property type="term" value="C:U2-type post-spliceosomal complex"/>
    <property type="evidence" value="ECO:0007669"/>
    <property type="project" value="TreeGrafter"/>
</dbReference>
<keyword evidence="7 13" id="KW-0689">Ribosomal protein</keyword>
<evidence type="ECO:0000256" key="1">
    <source>
        <dbReference type="ARBA" id="ARBA00004123"/>
    </source>
</evidence>
<evidence type="ECO:0000256" key="13">
    <source>
        <dbReference type="RuleBase" id="RU003445"/>
    </source>
</evidence>
<dbReference type="InterPro" id="IPR038464">
    <property type="entry name" value="Ribosomal_eL38_sf"/>
</dbReference>
<evidence type="ECO:0000256" key="12">
    <source>
        <dbReference type="ARBA" id="ARBA00035338"/>
    </source>
</evidence>
<evidence type="ECO:0000256" key="11">
    <source>
        <dbReference type="ARBA" id="ARBA00035235"/>
    </source>
</evidence>
<protein>
    <recommendedName>
        <fullName evidence="11">Large ribosomal subunit protein eL38</fullName>
    </recommendedName>
    <alternativeName>
        <fullName evidence="12">60S ribosomal protein L38</fullName>
    </alternativeName>
    <alternativeName>
        <fullName evidence="4">Pre-mRNA-splicing factor 18</fullName>
    </alternativeName>
</protein>
<dbReference type="Proteomes" id="UP000536275">
    <property type="component" value="Unassembled WGS sequence"/>
</dbReference>
<dbReference type="InterPro" id="IPR002675">
    <property type="entry name" value="Ribosomal_eL38"/>
</dbReference>
<dbReference type="GO" id="GO:0000350">
    <property type="term" value="P:generation of catalytic spliceosome for second transesterification step"/>
    <property type="evidence" value="ECO:0007669"/>
    <property type="project" value="TreeGrafter"/>
</dbReference>
<evidence type="ECO:0000256" key="7">
    <source>
        <dbReference type="ARBA" id="ARBA00022980"/>
    </source>
</evidence>
<dbReference type="SUPFAM" id="SSF47938">
    <property type="entry name" value="Functional domain of the splicing factor Prp18"/>
    <property type="match status" value="1"/>
</dbReference>
<comment type="similarity">
    <text evidence="3">Belongs to the PRP18 family.</text>
</comment>
<comment type="similarity">
    <text evidence="2 13">Belongs to the eukaryotic ribosomal protein eL38 family.</text>
</comment>
<evidence type="ECO:0000256" key="5">
    <source>
        <dbReference type="ARBA" id="ARBA00022664"/>
    </source>
</evidence>
<dbReference type="Pfam" id="PF02840">
    <property type="entry name" value="Prp18"/>
    <property type="match status" value="1"/>
</dbReference>
<feature type="domain" description="Prp18" evidence="15">
    <location>
        <begin position="152"/>
        <end position="266"/>
    </location>
</feature>
<comment type="subcellular location">
    <subcellularLocation>
        <location evidence="1">Nucleus</location>
    </subcellularLocation>
</comment>
<dbReference type="AlphaFoldDB" id="A0A8H6F353"/>
<keyword evidence="5" id="KW-0507">mRNA processing</keyword>
<evidence type="ECO:0000313" key="16">
    <source>
        <dbReference type="EMBL" id="KAF6068909.1"/>
    </source>
</evidence>
<dbReference type="Gene3D" id="3.30.720.90">
    <property type="match status" value="1"/>
</dbReference>
<feature type="compositionally biased region" description="Basic residues" evidence="14">
    <location>
        <begin position="13"/>
        <end position="27"/>
    </location>
</feature>
<evidence type="ECO:0000256" key="2">
    <source>
        <dbReference type="ARBA" id="ARBA00007803"/>
    </source>
</evidence>
<dbReference type="GO" id="GO:0046540">
    <property type="term" value="C:U4/U6 x U5 tri-snRNP complex"/>
    <property type="evidence" value="ECO:0007669"/>
    <property type="project" value="TreeGrafter"/>
</dbReference>
<name>A0A8H6F353_CANAX</name>
<evidence type="ECO:0000256" key="3">
    <source>
        <dbReference type="ARBA" id="ARBA00008137"/>
    </source>
</evidence>
<dbReference type="EMBL" id="JABWAD010000050">
    <property type="protein sequence ID" value="KAF6068909.1"/>
    <property type="molecule type" value="Genomic_DNA"/>
</dbReference>
<proteinExistence type="inferred from homology"/>
<dbReference type="Pfam" id="PF01781">
    <property type="entry name" value="Ribosomal_L38e"/>
    <property type="match status" value="1"/>
</dbReference>
<keyword evidence="9" id="KW-0539">Nucleus</keyword>
<dbReference type="InterPro" id="IPR004098">
    <property type="entry name" value="Prp18"/>
</dbReference>
<sequence>MDFSNLLSNEINKKRKKVAANGRKRSKVSTTAKEPAVVVEHAPETINPQPTTTNDEPSEEQLDTKLSQFGELDTSLSKSEKARKLQLLLQQQIKNTKYKAWLDQEAPLYQDPEKQLITLDLITDITNKQDEVYLKLRVYIKQLIKQWQECDNDDQELLMETKKSIVKLLYKLRSHKLSLDMLISLSTIVYYIQQNEFNKANESYMKLSIGNVCWPIGVVNVGIHARSAASKITGASNVSNIMLSESTRRWIISIKRLISFKERVYNNAQIKDIKEFVELARRSDIKSAIVKVNAKVNANGKKFKQTKFKVRGSRYQYTLVVNDASKAKKLQQSLPPTLKITNL</sequence>
<feature type="region of interest" description="Disordered" evidence="14">
    <location>
        <begin position="1"/>
        <end position="62"/>
    </location>
</feature>